<reference evidence="1 2" key="1">
    <citation type="submission" date="2009-12" db="EMBL/GenBank/DDBJ databases">
        <authorList>
            <person name="Shrivastava S."/>
            <person name="Madupu R."/>
            <person name="Durkin A.S."/>
            <person name="Torralba M."/>
            <person name="Methe B."/>
            <person name="Sutton G.G."/>
            <person name="Strausberg R.L."/>
            <person name="Nelson K.E."/>
        </authorList>
    </citation>
    <scope>NUCLEOTIDE SEQUENCE [LARGE SCALE GENOMIC DNA]</scope>
    <source>
        <strain evidence="1 2">W5455</strain>
    </source>
</reference>
<evidence type="ECO:0000313" key="2">
    <source>
        <dbReference type="Proteomes" id="UP000006462"/>
    </source>
</evidence>
<name>A0ABM9ZYA1_9BACT</name>
<organism evidence="1 2">
    <name type="scientific">Pyramidobacter piscolens W5455</name>
    <dbReference type="NCBI Taxonomy" id="352165"/>
    <lineage>
        <taxon>Bacteria</taxon>
        <taxon>Thermotogati</taxon>
        <taxon>Synergistota</taxon>
        <taxon>Synergistia</taxon>
        <taxon>Synergistales</taxon>
        <taxon>Dethiosulfovibrionaceae</taxon>
        <taxon>Pyramidobacter</taxon>
    </lineage>
</organism>
<comment type="caution">
    <text evidence="1">The sequence shown here is derived from an EMBL/GenBank/DDBJ whole genome shotgun (WGS) entry which is preliminary data.</text>
</comment>
<gene>
    <name evidence="1" type="ORF">HMPREF7215_1086</name>
</gene>
<accession>A0ABM9ZYA1</accession>
<evidence type="ECO:0000313" key="1">
    <source>
        <dbReference type="EMBL" id="EFB91951.1"/>
    </source>
</evidence>
<keyword evidence="2" id="KW-1185">Reference proteome</keyword>
<dbReference type="EMBL" id="ADFP01000010">
    <property type="protein sequence ID" value="EFB91951.1"/>
    <property type="molecule type" value="Genomic_DNA"/>
</dbReference>
<dbReference type="Proteomes" id="UP000006462">
    <property type="component" value="Unassembled WGS sequence"/>
</dbReference>
<sequence>MSAGDICRLRLSIFQIFPLNYAITFLRKKSAASSTELRIGRICPIVLSYAAFLL</sequence>
<proteinExistence type="predicted"/>
<protein>
    <submittedName>
        <fullName evidence="1">Uncharacterized protein</fullName>
    </submittedName>
</protein>